<dbReference type="RefSeq" id="WP_371874868.1">
    <property type="nucleotide sequence ID" value="NZ_BLIP01000001.1"/>
</dbReference>
<proteinExistence type="predicted"/>
<dbReference type="Proteomes" id="UP000429552">
    <property type="component" value="Unassembled WGS sequence"/>
</dbReference>
<dbReference type="EMBL" id="BLIP01000001">
    <property type="protein sequence ID" value="GFE24005.1"/>
    <property type="molecule type" value="Genomic_DNA"/>
</dbReference>
<name>A0A640TPN3_STRNI</name>
<accession>A0A640TPN3</accession>
<comment type="caution">
    <text evidence="1">The sequence shown here is derived from an EMBL/GenBank/DDBJ whole genome shotgun (WGS) entry which is preliminary data.</text>
</comment>
<protein>
    <submittedName>
        <fullName evidence="1">Uncharacterized protein</fullName>
    </submittedName>
</protein>
<reference evidence="1 2" key="1">
    <citation type="submission" date="2019-12" db="EMBL/GenBank/DDBJ databases">
        <title>Whole genome shotgun sequence of Streptomyces libani subsp. libani NBRC 13452.</title>
        <authorList>
            <person name="Ichikawa N."/>
            <person name="Kimura A."/>
            <person name="Kitahashi Y."/>
            <person name="Komaki H."/>
            <person name="Tamura T."/>
        </authorList>
    </citation>
    <scope>NUCLEOTIDE SEQUENCE [LARGE SCALE GENOMIC DNA]</scope>
    <source>
        <strain evidence="1 2">NBRC 13452</strain>
    </source>
</reference>
<evidence type="ECO:0000313" key="1">
    <source>
        <dbReference type="EMBL" id="GFE24005.1"/>
    </source>
</evidence>
<dbReference type="AlphaFoldDB" id="A0A640TPN3"/>
<organism evidence="1 2">
    <name type="scientific">Streptomyces nigrescens</name>
    <dbReference type="NCBI Taxonomy" id="1920"/>
    <lineage>
        <taxon>Bacteria</taxon>
        <taxon>Bacillati</taxon>
        <taxon>Actinomycetota</taxon>
        <taxon>Actinomycetes</taxon>
        <taxon>Kitasatosporales</taxon>
        <taxon>Streptomycetaceae</taxon>
        <taxon>Streptomyces</taxon>
    </lineage>
</organism>
<sequence>MQTSWLGGAPVLMSHDGAEHGRNAMTAPISLVALFAMSRQAGAFGEVLGVFR</sequence>
<evidence type="ECO:0000313" key="2">
    <source>
        <dbReference type="Proteomes" id="UP000429552"/>
    </source>
</evidence>
<dbReference type="GeneID" id="301334023"/>
<gene>
    <name evidence="1" type="ORF">Sliba_44580</name>
</gene>